<reference evidence="2" key="1">
    <citation type="journal article" date="2021" name="Open Biol.">
        <title>Shared evolutionary footprints suggest mitochondrial oxidative damage underlies multiple complex I losses in fungi.</title>
        <authorList>
            <person name="Schikora-Tamarit M.A."/>
            <person name="Marcet-Houben M."/>
            <person name="Nosek J."/>
            <person name="Gabaldon T."/>
        </authorList>
    </citation>
    <scope>NUCLEOTIDE SEQUENCE</scope>
    <source>
        <strain evidence="2">NCAIM Y.01608</strain>
    </source>
</reference>
<evidence type="ECO:0000256" key="1">
    <source>
        <dbReference type="SAM" id="MobiDB-lite"/>
    </source>
</evidence>
<gene>
    <name evidence="2" type="ORF">OGATHE_002834</name>
</gene>
<dbReference type="AlphaFoldDB" id="A0A9P8T8N1"/>
<dbReference type="Proteomes" id="UP000788993">
    <property type="component" value="Unassembled WGS sequence"/>
</dbReference>
<accession>A0A9P8T8N1</accession>
<organism evidence="2 3">
    <name type="scientific">Ogataea polymorpha</name>
    <dbReference type="NCBI Taxonomy" id="460523"/>
    <lineage>
        <taxon>Eukaryota</taxon>
        <taxon>Fungi</taxon>
        <taxon>Dikarya</taxon>
        <taxon>Ascomycota</taxon>
        <taxon>Saccharomycotina</taxon>
        <taxon>Pichiomycetes</taxon>
        <taxon>Pichiales</taxon>
        <taxon>Pichiaceae</taxon>
        <taxon>Ogataea</taxon>
    </lineage>
</organism>
<name>A0A9P8T8N1_9ASCO</name>
<feature type="compositionally biased region" description="Polar residues" evidence="1">
    <location>
        <begin position="1"/>
        <end position="15"/>
    </location>
</feature>
<proteinExistence type="predicted"/>
<evidence type="ECO:0000313" key="3">
    <source>
        <dbReference type="Proteomes" id="UP000788993"/>
    </source>
</evidence>
<evidence type="ECO:0000313" key="2">
    <source>
        <dbReference type="EMBL" id="KAH3670021.1"/>
    </source>
</evidence>
<dbReference type="EMBL" id="JAEUBD010000983">
    <property type="protein sequence ID" value="KAH3670021.1"/>
    <property type="molecule type" value="Genomic_DNA"/>
</dbReference>
<sequence>MGNQSSSNKFTNQRGQIRRNSLHSRRQVVRQLFSVSSKLNNLLCQGLDVAQIVLSDLGSHRNLCSSLDLGLNLLGQDLAEVGAGSIRSYTHCQNNSGKGHGINNNLGQFWKMPSVPFFTPHGIGIKLFVQVIKQSNGLHNHHIHLVGTELELVSANGVSQTKRHG</sequence>
<comment type="caution">
    <text evidence="2">The sequence shown here is derived from an EMBL/GenBank/DDBJ whole genome shotgun (WGS) entry which is preliminary data.</text>
</comment>
<keyword evidence="3" id="KW-1185">Reference proteome</keyword>
<protein>
    <submittedName>
        <fullName evidence="2">Uncharacterized protein</fullName>
    </submittedName>
</protein>
<feature type="region of interest" description="Disordered" evidence="1">
    <location>
        <begin position="1"/>
        <end position="21"/>
    </location>
</feature>
<reference evidence="2" key="2">
    <citation type="submission" date="2021-01" db="EMBL/GenBank/DDBJ databases">
        <authorList>
            <person name="Schikora-Tamarit M.A."/>
        </authorList>
    </citation>
    <scope>NUCLEOTIDE SEQUENCE</scope>
    <source>
        <strain evidence="2">NCAIM Y.01608</strain>
    </source>
</reference>